<keyword evidence="2" id="KW-1185">Reference proteome</keyword>
<comment type="caution">
    <text evidence="1">The sequence shown here is derived from an EMBL/GenBank/DDBJ whole genome shotgun (WGS) entry which is preliminary data.</text>
</comment>
<reference evidence="2" key="1">
    <citation type="journal article" date="2015" name="Genome Announc.">
        <title>Draft Genome Sequence of an Anaerobic Ammonium-Oxidizing Bacterium, "Candidatus Brocadia sinica".</title>
        <authorList>
            <person name="Oshiki M."/>
            <person name="Shinyako-Hata K."/>
            <person name="Satoh H."/>
            <person name="Okabe S."/>
        </authorList>
    </citation>
    <scope>NUCLEOTIDE SEQUENCE [LARGE SCALE GENOMIC DNA]</scope>
    <source>
        <strain evidence="2">JPN1</strain>
    </source>
</reference>
<proteinExistence type="predicted"/>
<organism evidence="1 2">
    <name type="scientific">Candidatus Brocadia sinica JPN1</name>
    <dbReference type="NCBI Taxonomy" id="1197129"/>
    <lineage>
        <taxon>Bacteria</taxon>
        <taxon>Pseudomonadati</taxon>
        <taxon>Planctomycetota</taxon>
        <taxon>Candidatus Brocadiia</taxon>
        <taxon>Candidatus Brocadiales</taxon>
        <taxon>Candidatus Brocadiaceae</taxon>
        <taxon>Candidatus Brocadia</taxon>
    </lineage>
</organism>
<sequence length="71" mass="8482">MLSSDCNKLKMTLVNISDRNVNRKKFRLIIKKNSFFGQRINQEKERKDKLLNSFAYYMVCASFKLDNVLHH</sequence>
<name>A0ABQ0K033_9BACT</name>
<evidence type="ECO:0000313" key="2">
    <source>
        <dbReference type="Proteomes" id="UP000032309"/>
    </source>
</evidence>
<dbReference type="Proteomes" id="UP000032309">
    <property type="component" value="Unassembled WGS sequence"/>
</dbReference>
<accession>A0ABQ0K033</accession>
<protein>
    <submittedName>
        <fullName evidence="1">Uncharacterized protein</fullName>
    </submittedName>
</protein>
<dbReference type="EMBL" id="BAFN01000001">
    <property type="protein sequence ID" value="GAN34124.1"/>
    <property type="molecule type" value="Genomic_DNA"/>
</dbReference>
<gene>
    <name evidence="1" type="ORF">BROSI_A2660</name>
</gene>
<evidence type="ECO:0000313" key="1">
    <source>
        <dbReference type="EMBL" id="GAN34124.1"/>
    </source>
</evidence>